<accession>A0ABY7SFJ2</accession>
<dbReference type="Pfam" id="PF01636">
    <property type="entry name" value="APH"/>
    <property type="match status" value="1"/>
</dbReference>
<dbReference type="InterPro" id="IPR002575">
    <property type="entry name" value="Aminoglycoside_PTrfase"/>
</dbReference>
<keyword evidence="3" id="KW-1185">Reference proteome</keyword>
<evidence type="ECO:0000313" key="2">
    <source>
        <dbReference type="EMBL" id="WCR05789.1"/>
    </source>
</evidence>
<reference evidence="2 3" key="1">
    <citation type="submission" date="2021-01" db="EMBL/GenBank/DDBJ databases">
        <title>Biogeographic distribution of Paracoccus.</title>
        <authorList>
            <person name="Hollensteiner J."/>
            <person name="Leineberger J."/>
            <person name="Brinkhoff T."/>
            <person name="Daniel R."/>
        </authorList>
    </citation>
    <scope>NUCLEOTIDE SEQUENCE [LARGE SCALE GENOMIC DNA]</scope>
    <source>
        <strain evidence="2 3">KCTC 22803</strain>
    </source>
</reference>
<protein>
    <submittedName>
        <fullName evidence="2">Phosphotransferase</fullName>
    </submittedName>
</protein>
<evidence type="ECO:0000313" key="3">
    <source>
        <dbReference type="Proteomes" id="UP001219349"/>
    </source>
</evidence>
<organism evidence="2 3">
    <name type="scientific">Paracoccus fistulariae</name>
    <dbReference type="NCBI Taxonomy" id="658446"/>
    <lineage>
        <taxon>Bacteria</taxon>
        <taxon>Pseudomonadati</taxon>
        <taxon>Pseudomonadota</taxon>
        <taxon>Alphaproteobacteria</taxon>
        <taxon>Rhodobacterales</taxon>
        <taxon>Paracoccaceae</taxon>
        <taxon>Paracoccus</taxon>
    </lineage>
</organism>
<gene>
    <name evidence="2" type="ORF">JHX87_09585</name>
</gene>
<dbReference type="InterPro" id="IPR051678">
    <property type="entry name" value="AGP_Transferase"/>
</dbReference>
<sequence>MIDPFSHKPPPDFDLAAALAVIARDFPDPQPRHVMANGFDNIAIITRTHVFRLPRHDQARARLVTEAAFLSLIRPHVDLPVPDLRIHDGPPVFSSHRLIPGQTLGAPEYLALDAARRDLLARDLARLYAQLHAIPLAQAVEIGAPPVEDLPPPDEILSTTLPLLSDAQQGWARAVVVAWQDLPPESDQVFSWFDGHGWNMAFDRRQGILRGAFDFADASIGSPHWDLQHTNLIHPDLTRRMVAHYQHISGRQIDLRRIAILTGIHRLADLMDAHDHPQFGGLSRHLLDDWASMPVAHPVLPSGRAT</sequence>
<dbReference type="Gene3D" id="3.90.1200.10">
    <property type="match status" value="1"/>
</dbReference>
<dbReference type="InterPro" id="IPR011009">
    <property type="entry name" value="Kinase-like_dom_sf"/>
</dbReference>
<name>A0ABY7SFJ2_9RHOB</name>
<dbReference type="EMBL" id="CP067136">
    <property type="protein sequence ID" value="WCR05789.1"/>
    <property type="molecule type" value="Genomic_DNA"/>
</dbReference>
<dbReference type="Proteomes" id="UP001219349">
    <property type="component" value="Chromosome"/>
</dbReference>
<proteinExistence type="predicted"/>
<dbReference type="RefSeq" id="WP_271885345.1">
    <property type="nucleotide sequence ID" value="NZ_CP067136.1"/>
</dbReference>
<dbReference type="SUPFAM" id="SSF56112">
    <property type="entry name" value="Protein kinase-like (PK-like)"/>
    <property type="match status" value="1"/>
</dbReference>
<feature type="domain" description="Aminoglycoside phosphotransferase" evidence="1">
    <location>
        <begin position="39"/>
        <end position="250"/>
    </location>
</feature>
<dbReference type="PANTHER" id="PTHR21310:SF15">
    <property type="entry name" value="AMINOGLYCOSIDE PHOSPHOTRANSFERASE DOMAIN-CONTAINING PROTEIN"/>
    <property type="match status" value="1"/>
</dbReference>
<dbReference type="Gene3D" id="3.30.200.20">
    <property type="entry name" value="Phosphorylase Kinase, domain 1"/>
    <property type="match status" value="1"/>
</dbReference>
<dbReference type="PANTHER" id="PTHR21310">
    <property type="entry name" value="AMINOGLYCOSIDE PHOSPHOTRANSFERASE-RELATED-RELATED"/>
    <property type="match status" value="1"/>
</dbReference>
<evidence type="ECO:0000259" key="1">
    <source>
        <dbReference type="Pfam" id="PF01636"/>
    </source>
</evidence>